<keyword evidence="7 9" id="KW-0472">Membrane</keyword>
<proteinExistence type="inferred from homology"/>
<dbReference type="Proteomes" id="UP000198970">
    <property type="component" value="Chromosome I"/>
</dbReference>
<dbReference type="InterPro" id="IPR002523">
    <property type="entry name" value="MgTranspt_CorA/ZnTranspt_ZntB"/>
</dbReference>
<dbReference type="CDD" id="cd12826">
    <property type="entry name" value="EcCorA_ZntB-like_u1"/>
    <property type="match status" value="1"/>
</dbReference>
<protein>
    <submittedName>
        <fullName evidence="10">Magnesium transporter</fullName>
    </submittedName>
</protein>
<evidence type="ECO:0000256" key="2">
    <source>
        <dbReference type="ARBA" id="ARBA00009765"/>
    </source>
</evidence>
<dbReference type="EMBL" id="LT630003">
    <property type="protein sequence ID" value="SET98112.1"/>
    <property type="molecule type" value="Genomic_DNA"/>
</dbReference>
<evidence type="ECO:0000256" key="6">
    <source>
        <dbReference type="ARBA" id="ARBA00022989"/>
    </source>
</evidence>
<evidence type="ECO:0000256" key="3">
    <source>
        <dbReference type="ARBA" id="ARBA00022448"/>
    </source>
</evidence>
<dbReference type="SUPFAM" id="SSF143865">
    <property type="entry name" value="CorA soluble domain-like"/>
    <property type="match status" value="1"/>
</dbReference>
<evidence type="ECO:0000256" key="9">
    <source>
        <dbReference type="SAM" id="Phobius"/>
    </source>
</evidence>
<dbReference type="PANTHER" id="PTHR46494:SF1">
    <property type="entry name" value="CORA FAMILY METAL ION TRANSPORTER (EUROFUNG)"/>
    <property type="match status" value="1"/>
</dbReference>
<name>A0ABY1CEQ2_9FIRM</name>
<accession>A0ABY1CEQ2</accession>
<keyword evidence="8" id="KW-0175">Coiled coil</keyword>
<keyword evidence="11" id="KW-1185">Reference proteome</keyword>
<evidence type="ECO:0000256" key="8">
    <source>
        <dbReference type="SAM" id="Coils"/>
    </source>
</evidence>
<dbReference type="InterPro" id="IPR045863">
    <property type="entry name" value="CorA_TM1_TM2"/>
</dbReference>
<keyword evidence="6 9" id="KW-1133">Transmembrane helix</keyword>
<feature type="transmembrane region" description="Helical" evidence="9">
    <location>
        <begin position="292"/>
        <end position="312"/>
    </location>
</feature>
<evidence type="ECO:0000256" key="1">
    <source>
        <dbReference type="ARBA" id="ARBA00004651"/>
    </source>
</evidence>
<evidence type="ECO:0000313" key="10">
    <source>
        <dbReference type="EMBL" id="SET98112.1"/>
    </source>
</evidence>
<keyword evidence="4" id="KW-1003">Cell membrane</keyword>
<dbReference type="Pfam" id="PF01544">
    <property type="entry name" value="CorA"/>
    <property type="match status" value="1"/>
</dbReference>
<dbReference type="PANTHER" id="PTHR46494">
    <property type="entry name" value="CORA FAMILY METAL ION TRANSPORTER (EUROFUNG)"/>
    <property type="match status" value="1"/>
</dbReference>
<feature type="transmembrane region" description="Helical" evidence="9">
    <location>
        <begin position="257"/>
        <end position="280"/>
    </location>
</feature>
<evidence type="ECO:0000313" key="11">
    <source>
        <dbReference type="Proteomes" id="UP000198970"/>
    </source>
</evidence>
<reference evidence="10 11" key="1">
    <citation type="submission" date="2016-10" db="EMBL/GenBank/DDBJ databases">
        <authorList>
            <person name="Varghese N."/>
            <person name="Submissions S."/>
        </authorList>
    </citation>
    <scope>NUCLEOTIDE SEQUENCE [LARGE SCALE GENOMIC DNA]</scope>
    <source>
        <strain evidence="10 11">ATCC 19403</strain>
    </source>
</reference>
<sequence>MINIHRQEEKNVRYRIKKRLVPVGTDEVVPEGEALVEIMSKEEYWKEYHTKYQDHLLMKSLERAQYCRADLLKDCIIGTLVIPVKKELLGSPVVFGYYMDKSRLILIDDSGEAKKILHEMERIQYFDKTGVSHMFFEFLEYQVKDEIEFLQKYEEKLAAMEDRIMSGKRERSDVPGAILRARKELAKISSYYGQLLNVSQTLTENYNGLLKDEDCALFHLFSGRMARLTEHGKELREYALQIREMYQVHIDMKQNHVLSFLTMVTVIFMPLTLIAGWYGMNFKNMPELNWDYGYQVCVTASVIIILIEIWYFNKNGWLKR</sequence>
<evidence type="ECO:0000256" key="7">
    <source>
        <dbReference type="ARBA" id="ARBA00023136"/>
    </source>
</evidence>
<feature type="coiled-coil region" evidence="8">
    <location>
        <begin position="143"/>
        <end position="170"/>
    </location>
</feature>
<gene>
    <name evidence="10" type="ORF">SAMN02745906_3630</name>
</gene>
<dbReference type="InterPro" id="IPR045861">
    <property type="entry name" value="CorA_cytoplasmic_dom"/>
</dbReference>
<dbReference type="Gene3D" id="1.20.58.340">
    <property type="entry name" value="Magnesium transport protein CorA, transmembrane region"/>
    <property type="match status" value="2"/>
</dbReference>
<comment type="similarity">
    <text evidence="2">Belongs to the CorA metal ion transporter (MIT) (TC 1.A.35) family.</text>
</comment>
<keyword evidence="3" id="KW-0813">Transport</keyword>
<comment type="subcellular location">
    <subcellularLocation>
        <location evidence="1">Cell membrane</location>
        <topology evidence="1">Multi-pass membrane protein</topology>
    </subcellularLocation>
</comment>
<evidence type="ECO:0000256" key="5">
    <source>
        <dbReference type="ARBA" id="ARBA00022692"/>
    </source>
</evidence>
<evidence type="ECO:0000256" key="4">
    <source>
        <dbReference type="ARBA" id="ARBA00022475"/>
    </source>
</evidence>
<dbReference type="SUPFAM" id="SSF144083">
    <property type="entry name" value="Magnesium transport protein CorA, transmembrane region"/>
    <property type="match status" value="1"/>
</dbReference>
<keyword evidence="5 9" id="KW-0812">Transmembrane</keyword>
<organism evidence="10 11">
    <name type="scientific">Lacrimispora sphenoides JCM 1415</name>
    <dbReference type="NCBI Taxonomy" id="1297793"/>
    <lineage>
        <taxon>Bacteria</taxon>
        <taxon>Bacillati</taxon>
        <taxon>Bacillota</taxon>
        <taxon>Clostridia</taxon>
        <taxon>Lachnospirales</taxon>
        <taxon>Lachnospiraceae</taxon>
        <taxon>Lacrimispora</taxon>
    </lineage>
</organism>